<dbReference type="Pfam" id="PF07958">
    <property type="entry name" value="DUF1688"/>
    <property type="match status" value="1"/>
</dbReference>
<proteinExistence type="predicted"/>
<accession>A0A4R2M1D9</accession>
<dbReference type="PANTHER" id="PTHR31687">
    <property type="match status" value="1"/>
</dbReference>
<protein>
    <submittedName>
        <fullName evidence="1">Uncharacterized protein DUF1688</fullName>
    </submittedName>
</protein>
<dbReference type="InterPro" id="IPR012469">
    <property type="entry name" value="DUF1688"/>
</dbReference>
<dbReference type="GeneID" id="99683046"/>
<reference evidence="1 2" key="1">
    <citation type="submission" date="2019-03" db="EMBL/GenBank/DDBJ databases">
        <title>Genomic Encyclopedia of Type Strains, Phase IV (KMG-IV): sequencing the most valuable type-strain genomes for metagenomic binning, comparative biology and taxonomic classification.</title>
        <authorList>
            <person name="Goeker M."/>
        </authorList>
    </citation>
    <scope>NUCLEOTIDE SEQUENCE [LARGE SCALE GENOMIC DNA]</scope>
    <source>
        <strain evidence="1 2">DSM 1709</strain>
    </source>
</reference>
<name>A0A4R2M1D9_RUBGE</name>
<dbReference type="PANTHER" id="PTHR31687:SF3">
    <property type="entry name" value="PROTEIN URG3"/>
    <property type="match status" value="1"/>
</dbReference>
<dbReference type="EMBL" id="SLXD01000011">
    <property type="protein sequence ID" value="TCP00849.1"/>
    <property type="molecule type" value="Genomic_DNA"/>
</dbReference>
<dbReference type="RefSeq" id="WP_132648474.1">
    <property type="nucleotide sequence ID" value="NZ_CP181386.1"/>
</dbReference>
<gene>
    <name evidence="1" type="ORF">EV684_11153</name>
</gene>
<dbReference type="Proteomes" id="UP000295106">
    <property type="component" value="Unassembled WGS sequence"/>
</dbReference>
<dbReference type="OrthoDB" id="9779699at2"/>
<evidence type="ECO:0000313" key="2">
    <source>
        <dbReference type="Proteomes" id="UP000295106"/>
    </source>
</evidence>
<comment type="caution">
    <text evidence="1">The sequence shown here is derived from an EMBL/GenBank/DDBJ whole genome shotgun (WGS) entry which is preliminary data.</text>
</comment>
<evidence type="ECO:0000313" key="1">
    <source>
        <dbReference type="EMBL" id="TCP00849.1"/>
    </source>
</evidence>
<organism evidence="1 2">
    <name type="scientific">Rubrivivax gelatinosus</name>
    <name type="common">Rhodocyclus gelatinosus</name>
    <name type="synonym">Rhodopseudomonas gelatinosa</name>
    <dbReference type="NCBI Taxonomy" id="28068"/>
    <lineage>
        <taxon>Bacteria</taxon>
        <taxon>Pseudomonadati</taxon>
        <taxon>Pseudomonadota</taxon>
        <taxon>Betaproteobacteria</taxon>
        <taxon>Burkholderiales</taxon>
        <taxon>Sphaerotilaceae</taxon>
        <taxon>Rubrivivax</taxon>
    </lineage>
</organism>
<dbReference type="AlphaFoldDB" id="A0A4R2M1D9"/>
<sequence length="414" mass="44857">MNDALAVLRDPATIRLRSAAITQAVADGRSGWFRLDRSRLDEVAERVATLTHERFPDGRIPFHSRWRHFEAGGVNRRALLDERLGRATPAERARAYFDVAVVSVLLDAGAGGAWRFREGEGDEAASFTRSEGLGVASFRGFLAGAFAFESAEPLRADAAALRRLDARSLAELFQVTADNPMVGLEGRAALLGRLGTVLMAESGRSGHESRPGLMFDLLTAGGRSEVTAAEILGVLLRVMAPIWTSGSVVAGQRAGDVWPHRFAGSAAPGGVVDPRTPGWVPFHKLSQWLAYSLIEPLQWCGVQVRGLDALTGLPEYRNGGLLLDAGVLLARNPRDLMRRWKPADEFIVEWRALTVTLLDEVAERVRARLGLSAEELPLACVLEGGSWAAGRQIARERRADGAPPVDIDSDGTIF</sequence>